<name>A0A173TPE7_EUBRA</name>
<evidence type="ECO:0000256" key="1">
    <source>
        <dbReference type="ARBA" id="ARBA00022723"/>
    </source>
</evidence>
<evidence type="ECO:0000313" key="2">
    <source>
        <dbReference type="EMBL" id="CUN03887.1"/>
    </source>
</evidence>
<keyword evidence="1" id="KW-0479">Metal-binding</keyword>
<dbReference type="GO" id="GO:0008237">
    <property type="term" value="F:metallopeptidase activity"/>
    <property type="evidence" value="ECO:0007669"/>
    <property type="project" value="UniProtKB-KW"/>
</dbReference>
<sequence>MGDSIWNNFLDETMKERYELVAERIVEISKEPQVPECYKDYFSEAAAYLEKTMELCQMAIAGTLQQRSLETCKGDQEFLYHHMLPAYYAESYANPAYAVTVFGEKEGELLSFLRAELDVAIAYAFEGKLAELTLLIELFVQVYNCFEEEDVQEAKQTIYWYFHDYSEVFVENQIREMIDPVDSLYKKVIMKADLSDLSYLYQYGFYIGENELGIAAFLNELSEEEIQSMADTYTEGYRIGFEITGKDIKKKKTVQIHYQVGFERMIRAAIRNFEKIGLQATISREASSSFHNRGASKRCAYATSVNRQYDFDHKEDKAFYFDKAFVERRLEVLRTVFEQHKIQAAEHGGPAVLEVFGEEPFSPEKKEASIHYHDRQQELVVYNASMSGQITNEYIKGEERSFTIIAYPIPEIGDQFKEIFAETVVINTLDYAKYQKMQQCIIDVLDSGTKVHITGRGGNRTDLTVALHPLTDPDKQTIFENCVADVNIPVGEVFTSPVLAGTNGTLHVSEVFLNGLQYLDLEIVFKDGMIERYNCGNFADEAQNKAYIRDNILMRHETLPMGEFAIGTNTTAYRMAKEYQIGAKLPILIAEKTGPHFAVGDTCYSHAEDTAVYNPNGKEIIARDNEKSLLRKEDMSKAYFNCHTDITIPYDELGAITVIRPDGSTADIIRDGLFRVEGAEELNEPLLNH</sequence>
<protein>
    <submittedName>
        <fullName evidence="2">Thermophilic metalloprotease (M29)</fullName>
    </submittedName>
</protein>
<dbReference type="AlphaFoldDB" id="A0A173TPE7"/>
<dbReference type="PANTHER" id="PTHR34448">
    <property type="entry name" value="AMINOPEPTIDASE"/>
    <property type="match status" value="1"/>
</dbReference>
<gene>
    <name evidence="2" type="ORF">ERS852448_01588</name>
</gene>
<dbReference type="SUPFAM" id="SSF144052">
    <property type="entry name" value="Thermophilic metalloprotease-like"/>
    <property type="match status" value="1"/>
</dbReference>
<proteinExistence type="predicted"/>
<dbReference type="Pfam" id="PF02073">
    <property type="entry name" value="Peptidase_M29"/>
    <property type="match status" value="1"/>
</dbReference>
<reference evidence="2 3" key="1">
    <citation type="submission" date="2015-09" db="EMBL/GenBank/DDBJ databases">
        <authorList>
            <consortium name="Pathogen Informatics"/>
        </authorList>
    </citation>
    <scope>NUCLEOTIDE SEQUENCE [LARGE SCALE GENOMIC DNA]</scope>
    <source>
        <strain evidence="2 3">2789STDY5608891</strain>
    </source>
</reference>
<dbReference type="InterPro" id="IPR000787">
    <property type="entry name" value="Peptidase_M29"/>
</dbReference>
<dbReference type="Proteomes" id="UP000095492">
    <property type="component" value="Unassembled WGS sequence"/>
</dbReference>
<keyword evidence="2" id="KW-0645">Protease</keyword>
<dbReference type="GeneID" id="97391554"/>
<dbReference type="GO" id="GO:0004177">
    <property type="term" value="F:aminopeptidase activity"/>
    <property type="evidence" value="ECO:0007669"/>
    <property type="project" value="InterPro"/>
</dbReference>
<dbReference type="OrthoDB" id="9803993at2"/>
<dbReference type="GO" id="GO:0006508">
    <property type="term" value="P:proteolysis"/>
    <property type="evidence" value="ECO:0007669"/>
    <property type="project" value="UniProtKB-KW"/>
</dbReference>
<dbReference type="STRING" id="39490.ERS852448_01588"/>
<dbReference type="RefSeq" id="WP_055290245.1">
    <property type="nucleotide sequence ID" value="NZ_CP173382.1"/>
</dbReference>
<dbReference type="GO" id="GO:0046872">
    <property type="term" value="F:metal ion binding"/>
    <property type="evidence" value="ECO:0007669"/>
    <property type="project" value="UniProtKB-KW"/>
</dbReference>
<dbReference type="PANTHER" id="PTHR34448:SF3">
    <property type="entry name" value="AMINOPEPTIDASE AMPS"/>
    <property type="match status" value="1"/>
</dbReference>
<dbReference type="InterPro" id="IPR052170">
    <property type="entry name" value="M29_Exopeptidase"/>
</dbReference>
<keyword evidence="2" id="KW-0482">Metalloprotease</keyword>
<accession>A0A173TPE7</accession>
<keyword evidence="2" id="KW-0378">Hydrolase</keyword>
<dbReference type="EMBL" id="CYYA01000009">
    <property type="protein sequence ID" value="CUN03887.1"/>
    <property type="molecule type" value="Genomic_DNA"/>
</dbReference>
<evidence type="ECO:0000313" key="3">
    <source>
        <dbReference type="Proteomes" id="UP000095492"/>
    </source>
</evidence>
<organism evidence="2 3">
    <name type="scientific">Eubacterium ramulus</name>
    <dbReference type="NCBI Taxonomy" id="39490"/>
    <lineage>
        <taxon>Bacteria</taxon>
        <taxon>Bacillati</taxon>
        <taxon>Bacillota</taxon>
        <taxon>Clostridia</taxon>
        <taxon>Eubacteriales</taxon>
        <taxon>Eubacteriaceae</taxon>
        <taxon>Eubacterium</taxon>
    </lineage>
</organism>